<dbReference type="Gene3D" id="1.20.1420.30">
    <property type="entry name" value="NCX, central ion-binding region"/>
    <property type="match status" value="1"/>
</dbReference>
<keyword evidence="20" id="KW-1185">Reference proteome</keyword>
<keyword evidence="14" id="KW-0406">Ion transport</keyword>
<keyword evidence="11" id="KW-0630">Potassium</keyword>
<sequence>MLIFYVIYIVVMHYNLKIKDIVTTKLKHYSQQSSEEFDALKSEPHSVYYQSFQGEDNYNVTHPPMLPPSQDPNRTSLYEAANIIIIKHKRLFPALSRFRASANLILVLNDKRRNYNRHRLQSSFARRHSVVSLCATQTYGRKNVPAVKDLEHWRRVPNPAVEGWFQVVKWCIDAPLHASLFYTIPNCKVKSNLFLLTFLTSIFWTGVFSYIMVWMVTLIGFTFGIPDSIMGITFLAAGTSVPDAYASIYVAKMGQADMAVSNSIGSNVFDILVGLALPWFIKTAIVSPGTTALINSRGLFFAIVLLFLSLLITIFLFHHSKWTLNPRLGKALILTYIIFLILCSALEFNLFVDVNLPTCTD</sequence>
<evidence type="ECO:0000256" key="11">
    <source>
        <dbReference type="ARBA" id="ARBA00022958"/>
    </source>
</evidence>
<evidence type="ECO:0000256" key="9">
    <source>
        <dbReference type="ARBA" id="ARBA00022837"/>
    </source>
</evidence>
<accession>A0A443RR39</accession>
<evidence type="ECO:0000256" key="10">
    <source>
        <dbReference type="ARBA" id="ARBA00022847"/>
    </source>
</evidence>
<evidence type="ECO:0000256" key="17">
    <source>
        <dbReference type="SAM" id="Phobius"/>
    </source>
</evidence>
<evidence type="ECO:0000256" key="7">
    <source>
        <dbReference type="ARBA" id="ARBA00022692"/>
    </source>
</evidence>
<name>A0A443RR39_9ACAR</name>
<dbReference type="InterPro" id="IPR004836">
    <property type="entry name" value="Na_Ca_Ex"/>
</dbReference>
<feature type="transmembrane region" description="Helical" evidence="17">
    <location>
        <begin position="301"/>
        <end position="319"/>
    </location>
</feature>
<dbReference type="InterPro" id="IPR004481">
    <property type="entry name" value="K/Na/Ca-exchanger"/>
</dbReference>
<keyword evidence="8" id="KW-0732">Signal</keyword>
<feature type="transmembrane region" description="Helical" evidence="17">
    <location>
        <begin position="229"/>
        <end position="251"/>
    </location>
</feature>
<evidence type="ECO:0000256" key="15">
    <source>
        <dbReference type="ARBA" id="ARBA00023136"/>
    </source>
</evidence>
<reference evidence="19 20" key="1">
    <citation type="journal article" date="2018" name="Gigascience">
        <title>Genomes of trombidid mites reveal novel predicted allergens and laterally-transferred genes associated with secondary metabolism.</title>
        <authorList>
            <person name="Dong X."/>
            <person name="Chaisiri K."/>
            <person name="Xia D."/>
            <person name="Armstrong S.D."/>
            <person name="Fang Y."/>
            <person name="Donnelly M.J."/>
            <person name="Kadowaki T."/>
            <person name="McGarry J.W."/>
            <person name="Darby A.C."/>
            <person name="Makepeace B.L."/>
        </authorList>
    </citation>
    <scope>NUCLEOTIDE SEQUENCE [LARGE SCALE GENOMIC DNA]</scope>
    <source>
        <strain evidence="19">UoL-WK</strain>
    </source>
</reference>
<dbReference type="STRING" id="1965070.A0A443RR39"/>
<proteinExistence type="inferred from homology"/>
<dbReference type="Proteomes" id="UP000285301">
    <property type="component" value="Unassembled WGS sequence"/>
</dbReference>
<evidence type="ECO:0000313" key="19">
    <source>
        <dbReference type="EMBL" id="RWS17744.1"/>
    </source>
</evidence>
<evidence type="ECO:0000259" key="18">
    <source>
        <dbReference type="Pfam" id="PF01699"/>
    </source>
</evidence>
<dbReference type="GO" id="GO:0008273">
    <property type="term" value="F:calcium, potassium:sodium antiporter activity"/>
    <property type="evidence" value="ECO:0007669"/>
    <property type="project" value="TreeGrafter"/>
</dbReference>
<dbReference type="EMBL" id="NCKU01000040">
    <property type="protein sequence ID" value="RWS17744.1"/>
    <property type="molecule type" value="Genomic_DNA"/>
</dbReference>
<organism evidence="19 20">
    <name type="scientific">Dinothrombium tinctorium</name>
    <dbReference type="NCBI Taxonomy" id="1965070"/>
    <lineage>
        <taxon>Eukaryota</taxon>
        <taxon>Metazoa</taxon>
        <taxon>Ecdysozoa</taxon>
        <taxon>Arthropoda</taxon>
        <taxon>Chelicerata</taxon>
        <taxon>Arachnida</taxon>
        <taxon>Acari</taxon>
        <taxon>Acariformes</taxon>
        <taxon>Trombidiformes</taxon>
        <taxon>Prostigmata</taxon>
        <taxon>Anystina</taxon>
        <taxon>Parasitengona</taxon>
        <taxon>Trombidioidea</taxon>
        <taxon>Trombidiidae</taxon>
        <taxon>Dinothrombium</taxon>
    </lineage>
</organism>
<dbReference type="GO" id="GO:0005886">
    <property type="term" value="C:plasma membrane"/>
    <property type="evidence" value="ECO:0007669"/>
    <property type="project" value="TreeGrafter"/>
</dbReference>
<protein>
    <submittedName>
        <fullName evidence="19">Potassium-dependent sodium-calcium exchanger-like protein 3</fullName>
    </submittedName>
</protein>
<evidence type="ECO:0000256" key="1">
    <source>
        <dbReference type="ARBA" id="ARBA00004141"/>
    </source>
</evidence>
<dbReference type="GO" id="GO:0006874">
    <property type="term" value="P:intracellular calcium ion homeostasis"/>
    <property type="evidence" value="ECO:0007669"/>
    <property type="project" value="TreeGrafter"/>
</dbReference>
<evidence type="ECO:0000256" key="3">
    <source>
        <dbReference type="ARBA" id="ARBA00022448"/>
    </source>
</evidence>
<evidence type="ECO:0000256" key="16">
    <source>
        <dbReference type="ARBA" id="ARBA00023201"/>
    </source>
</evidence>
<dbReference type="Pfam" id="PF01699">
    <property type="entry name" value="Na_Ca_ex"/>
    <property type="match status" value="1"/>
</dbReference>
<comment type="caution">
    <text evidence="19">The sequence shown here is derived from an EMBL/GenBank/DDBJ whole genome shotgun (WGS) entry which is preliminary data.</text>
</comment>
<keyword evidence="16" id="KW-0739">Sodium transport</keyword>
<feature type="transmembrane region" description="Helical" evidence="17">
    <location>
        <begin position="331"/>
        <end position="352"/>
    </location>
</feature>
<evidence type="ECO:0000256" key="8">
    <source>
        <dbReference type="ARBA" id="ARBA00022729"/>
    </source>
</evidence>
<dbReference type="GO" id="GO:0015293">
    <property type="term" value="F:symporter activity"/>
    <property type="evidence" value="ECO:0007669"/>
    <property type="project" value="UniProtKB-KW"/>
</dbReference>
<dbReference type="OrthoDB" id="2127281at2759"/>
<evidence type="ECO:0000256" key="2">
    <source>
        <dbReference type="ARBA" id="ARBA00005364"/>
    </source>
</evidence>
<feature type="transmembrane region" description="Helical" evidence="17">
    <location>
        <begin position="193"/>
        <end position="223"/>
    </location>
</feature>
<dbReference type="GO" id="GO:0005262">
    <property type="term" value="F:calcium channel activity"/>
    <property type="evidence" value="ECO:0007669"/>
    <property type="project" value="TreeGrafter"/>
</dbReference>
<feature type="domain" description="Sodium/calcium exchanger membrane region" evidence="18">
    <location>
        <begin position="195"/>
        <end position="343"/>
    </location>
</feature>
<evidence type="ECO:0000256" key="5">
    <source>
        <dbReference type="ARBA" id="ARBA00022538"/>
    </source>
</evidence>
<dbReference type="PRINTS" id="PR01259">
    <property type="entry name" value="NACAEXCHNGR"/>
</dbReference>
<keyword evidence="5" id="KW-0633">Potassium transport</keyword>
<evidence type="ECO:0000313" key="20">
    <source>
        <dbReference type="Proteomes" id="UP000285301"/>
    </source>
</evidence>
<comment type="similarity">
    <text evidence="2">Belongs to the Ca(2+):cation antiporter (CaCA) (TC 2.A.19) family. SLC24A subfamily.</text>
</comment>
<keyword evidence="4" id="KW-0050">Antiport</keyword>
<keyword evidence="10" id="KW-0769">Symport</keyword>
<dbReference type="InterPro" id="IPR004837">
    <property type="entry name" value="NaCa_Exmemb"/>
</dbReference>
<evidence type="ECO:0000256" key="12">
    <source>
        <dbReference type="ARBA" id="ARBA00022989"/>
    </source>
</evidence>
<dbReference type="AlphaFoldDB" id="A0A443RR39"/>
<keyword evidence="3" id="KW-0813">Transport</keyword>
<dbReference type="InterPro" id="IPR044880">
    <property type="entry name" value="NCX_ion-bd_dom_sf"/>
</dbReference>
<dbReference type="PANTHER" id="PTHR10846">
    <property type="entry name" value="SODIUM/POTASSIUM/CALCIUM EXCHANGER"/>
    <property type="match status" value="1"/>
</dbReference>
<evidence type="ECO:0000256" key="4">
    <source>
        <dbReference type="ARBA" id="ARBA00022449"/>
    </source>
</evidence>
<keyword evidence="7 17" id="KW-0812">Transmembrane</keyword>
<keyword evidence="9" id="KW-0106">Calcium</keyword>
<evidence type="ECO:0000256" key="6">
    <source>
        <dbReference type="ARBA" id="ARBA00022568"/>
    </source>
</evidence>
<keyword evidence="12 17" id="KW-1133">Transmembrane helix</keyword>
<dbReference type="FunFam" id="1.20.1420.30:FF:000009">
    <property type="entry name" value="sodium/potassium/calcium exchanger 5 isoform X2"/>
    <property type="match status" value="1"/>
</dbReference>
<keyword evidence="6" id="KW-0109">Calcium transport</keyword>
<keyword evidence="15 17" id="KW-0472">Membrane</keyword>
<evidence type="ECO:0000256" key="13">
    <source>
        <dbReference type="ARBA" id="ARBA00023053"/>
    </source>
</evidence>
<gene>
    <name evidence="19" type="ORF">B4U79_02525</name>
</gene>
<evidence type="ECO:0000256" key="14">
    <source>
        <dbReference type="ARBA" id="ARBA00023065"/>
    </source>
</evidence>
<keyword evidence="13" id="KW-0915">Sodium</keyword>
<dbReference type="PANTHER" id="PTHR10846:SF73">
    <property type="entry name" value="SODIUM_CALCIUM EXCHANGER MEMBRANE REGION DOMAIN-CONTAINING PROTEIN"/>
    <property type="match status" value="1"/>
</dbReference>
<comment type="subcellular location">
    <subcellularLocation>
        <location evidence="1">Membrane</location>
        <topology evidence="1">Multi-pass membrane protein</topology>
    </subcellularLocation>
</comment>